<dbReference type="GO" id="GO:1901673">
    <property type="term" value="P:regulation of mitotic spindle assembly"/>
    <property type="evidence" value="ECO:0007669"/>
    <property type="project" value="TreeGrafter"/>
</dbReference>
<accession>A0A915DZC6</accession>
<feature type="coiled-coil region" evidence="1">
    <location>
        <begin position="141"/>
        <end position="266"/>
    </location>
</feature>
<sequence>MDQIAQLRTNNGKLESSLEFQKKNQQLLNKQVTELEKDLKKANEASGKMTVRLESLQVRYDDLTNQLLQQQQELARFKVMNHSLEEQLNVSRSNEQRCTTELGILRETNFNTERVALTLQEVENVLKRVDAEKQGSMMSQLQSACLERDNLKSLVDNLNRQNTQLTNNLKLNLNTVTSERDKALLDCKTMQDNIAVLEMSYKQLKEAHEKLSNVSLALQSTDSDIDSCKKEIQQLKNKTAYQEKQIAELELQCEQLRKTVELKENELLNVCSLSGNMENVIREQNEYGELERQRLQNMCNQCERDLAASKAQIEELRNNVANLEFQLLEKSRAVELAESRYLDSEAQHQQNRLEFEETSRKNQEVCEQLQQVVGTLQADFENHKQETAHLSSENARLTESLTTEQSKTEELTKKLTQLNDQLNVDTTKLQNTVDMLEQEKLHLNELIADYSKRDQDNLQKTNTLYDEIQKLVQQIAFMEQMQCSMPESANSTLNTSSMSLPDDDDPHQASRLNIIIGYMRVEKQKETEMRMNAELDLQRLKAKASIDQQKIFTLESELNQVRTVADANAQAAQQNQHLVTELGMLKEIQDRFAVLKKEHTELQTKFGVIEKRAKDLAAALSQKKENTSLRERTEKVMALASKYSPEAYSALMGDFEKQKQVLNQKEQELKLVKTQLEKCTNDITTLRLQLEEKTKAMDKASSMLGQTKTLARNFRDNNNTLERQKQELEEEVKKLKTQVASLTTAAKAKAATEAAGSPSSTNTWGSNSGAAAIAGNANIKKLLENKIAVIDQLNTTNKTLQARVVELEKERQELADKLAQLQVEFDEANEKNFRLDSVQSMLTGCQSKLKKLQEELAVKEAKIQELTSRPTTPSLPASRKRNLTTAESSALPNEPESAVSVQQSLEENATKRSRLTPPIDEQELEEGNATEVAPTEAVNIDDDVMEAEALLDIEPDTVANLDDENIADAAAVEEMVFSQSEVNPAEEAFMESTTAAEPTQASSSTTQAFFNSVLEDAAKENIVAEGGFTDDDMFVEENPGSAQELELNEDELEQPQSENAAEPIVEQPEEAEEELAEEVNAAPYNLPDRFYEPLPNDPAMEVSAEHSAAQSNAEELNLELAEVEAGASKKSPYSFNPDFFIFGRPWKETAVFLHSFDHYPINWSQNNLKSTFHHNFYIILDADANNQQQEEEEEEETEQEEADNLQNPNSNKGEDEEAQEGEDSGSYEVVQQNEADEEFQEGQYGGQEEDDEDEEYDEEDDEENGREVDEDEIICLSDDDDVGASNSAAGASQPSPNGNSDTQGSEKK</sequence>
<keyword evidence="1" id="KW-0175">Coiled coil</keyword>
<feature type="coiled-coil region" evidence="1">
    <location>
        <begin position="366"/>
        <end position="453"/>
    </location>
</feature>
<dbReference type="PANTHER" id="PTHR18898">
    <property type="entry name" value="NUCLEOPROTEIN TPR-RELATED"/>
    <property type="match status" value="1"/>
</dbReference>
<dbReference type="PANTHER" id="PTHR18898:SF2">
    <property type="entry name" value="NUCLEOPROTEIN TPR"/>
    <property type="match status" value="1"/>
</dbReference>
<proteinExistence type="predicted"/>
<dbReference type="Proteomes" id="UP000887574">
    <property type="component" value="Unplaced"/>
</dbReference>
<feature type="coiled-coil region" evidence="1">
    <location>
        <begin position="4"/>
        <end position="87"/>
    </location>
</feature>
<feature type="compositionally biased region" description="Polar residues" evidence="2">
    <location>
        <begin position="1284"/>
        <end position="1308"/>
    </location>
</feature>
<dbReference type="GO" id="GO:0006406">
    <property type="term" value="P:mRNA export from nucleus"/>
    <property type="evidence" value="ECO:0007669"/>
    <property type="project" value="TreeGrafter"/>
</dbReference>
<feature type="region of interest" description="Disordered" evidence="2">
    <location>
        <begin position="867"/>
        <end position="934"/>
    </location>
</feature>
<dbReference type="GO" id="GO:0017056">
    <property type="term" value="F:structural constituent of nuclear pore"/>
    <property type="evidence" value="ECO:0007669"/>
    <property type="project" value="TreeGrafter"/>
</dbReference>
<feature type="compositionally biased region" description="Acidic residues" evidence="2">
    <location>
        <begin position="1247"/>
        <end position="1282"/>
    </location>
</feature>
<dbReference type="WBParaSite" id="jg24796">
    <property type="protein sequence ID" value="jg24796"/>
    <property type="gene ID" value="jg24796"/>
</dbReference>
<evidence type="ECO:0000313" key="3">
    <source>
        <dbReference type="Proteomes" id="UP000887574"/>
    </source>
</evidence>
<feature type="region of interest" description="Disordered" evidence="2">
    <location>
        <begin position="1041"/>
        <end position="1066"/>
    </location>
</feature>
<reference evidence="4" key="1">
    <citation type="submission" date="2022-11" db="UniProtKB">
        <authorList>
            <consortium name="WormBaseParasite"/>
        </authorList>
    </citation>
    <scope>IDENTIFICATION</scope>
</reference>
<protein>
    <submittedName>
        <fullName evidence="4">Nucleoprotein TPR</fullName>
    </submittedName>
</protein>
<name>A0A915DZC6_9BILA</name>
<evidence type="ECO:0000256" key="1">
    <source>
        <dbReference type="SAM" id="Coils"/>
    </source>
</evidence>
<keyword evidence="3" id="KW-1185">Reference proteome</keyword>
<feature type="coiled-coil region" evidence="1">
    <location>
        <begin position="655"/>
        <end position="745"/>
    </location>
</feature>
<feature type="coiled-coil region" evidence="1">
    <location>
        <begin position="292"/>
        <end position="333"/>
    </location>
</feature>
<evidence type="ECO:0000256" key="2">
    <source>
        <dbReference type="SAM" id="MobiDB-lite"/>
    </source>
</evidence>
<evidence type="ECO:0000313" key="4">
    <source>
        <dbReference type="WBParaSite" id="jg24796"/>
    </source>
</evidence>
<feature type="coiled-coil region" evidence="1">
    <location>
        <begin position="1099"/>
        <end position="1126"/>
    </location>
</feature>
<dbReference type="GO" id="GO:0005643">
    <property type="term" value="C:nuclear pore"/>
    <property type="evidence" value="ECO:0007669"/>
    <property type="project" value="TreeGrafter"/>
</dbReference>
<feature type="region of interest" description="Disordered" evidence="2">
    <location>
        <begin position="1186"/>
        <end position="1308"/>
    </location>
</feature>
<feature type="compositionally biased region" description="Acidic residues" evidence="2">
    <location>
        <begin position="1214"/>
        <end position="1225"/>
    </location>
</feature>
<feature type="compositionally biased region" description="Acidic residues" evidence="2">
    <location>
        <begin position="1189"/>
        <end position="1203"/>
    </location>
</feature>
<organism evidence="3 4">
    <name type="scientific">Ditylenchus dipsaci</name>
    <dbReference type="NCBI Taxonomy" id="166011"/>
    <lineage>
        <taxon>Eukaryota</taxon>
        <taxon>Metazoa</taxon>
        <taxon>Ecdysozoa</taxon>
        <taxon>Nematoda</taxon>
        <taxon>Chromadorea</taxon>
        <taxon>Rhabditida</taxon>
        <taxon>Tylenchina</taxon>
        <taxon>Tylenchomorpha</taxon>
        <taxon>Sphaerularioidea</taxon>
        <taxon>Anguinidae</taxon>
        <taxon>Anguininae</taxon>
        <taxon>Ditylenchus</taxon>
    </lineage>
</organism>